<feature type="transmembrane region" description="Helical" evidence="1">
    <location>
        <begin position="466"/>
        <end position="494"/>
    </location>
</feature>
<keyword evidence="1" id="KW-0472">Membrane</keyword>
<feature type="transmembrane region" description="Helical" evidence="1">
    <location>
        <begin position="136"/>
        <end position="159"/>
    </location>
</feature>
<protein>
    <submittedName>
        <fullName evidence="2">Uncharacterized membrane protein</fullName>
    </submittedName>
</protein>
<keyword evidence="1" id="KW-0812">Transmembrane</keyword>
<dbReference type="InterPro" id="IPR018674">
    <property type="entry name" value="DUF2142_membrane"/>
</dbReference>
<feature type="transmembrane region" description="Helical" evidence="1">
    <location>
        <begin position="166"/>
        <end position="185"/>
    </location>
</feature>
<feature type="transmembrane region" description="Helical" evidence="1">
    <location>
        <begin position="240"/>
        <end position="259"/>
    </location>
</feature>
<dbReference type="EMBL" id="FUYG01000004">
    <property type="protein sequence ID" value="SKA93726.1"/>
    <property type="molecule type" value="Genomic_DNA"/>
</dbReference>
<name>A0A1T4XW06_9MICO</name>
<reference evidence="3" key="1">
    <citation type="submission" date="2017-02" db="EMBL/GenBank/DDBJ databases">
        <authorList>
            <person name="Varghese N."/>
            <person name="Submissions S."/>
        </authorList>
    </citation>
    <scope>NUCLEOTIDE SEQUENCE [LARGE SCALE GENOMIC DNA]</scope>
    <source>
        <strain evidence="3">VKM Ac-2052</strain>
    </source>
</reference>
<gene>
    <name evidence="2" type="ORF">SAMN06295879_1775</name>
</gene>
<evidence type="ECO:0000313" key="3">
    <source>
        <dbReference type="Proteomes" id="UP000189735"/>
    </source>
</evidence>
<accession>A0A1T4XW06</accession>
<feature type="transmembrane region" description="Helical" evidence="1">
    <location>
        <begin position="335"/>
        <end position="356"/>
    </location>
</feature>
<proteinExistence type="predicted"/>
<dbReference type="Proteomes" id="UP000189735">
    <property type="component" value="Unassembled WGS sequence"/>
</dbReference>
<dbReference type="Pfam" id="PF09913">
    <property type="entry name" value="DUF2142"/>
    <property type="match status" value="1"/>
</dbReference>
<evidence type="ECO:0000313" key="2">
    <source>
        <dbReference type="EMBL" id="SKA93726.1"/>
    </source>
</evidence>
<keyword evidence="1" id="KW-1133">Transmembrane helix</keyword>
<feature type="transmembrane region" description="Helical" evidence="1">
    <location>
        <begin position="363"/>
        <end position="383"/>
    </location>
</feature>
<feature type="transmembrane region" description="Helical" evidence="1">
    <location>
        <begin position="266"/>
        <end position="286"/>
    </location>
</feature>
<evidence type="ECO:0000256" key="1">
    <source>
        <dbReference type="SAM" id="Phobius"/>
    </source>
</evidence>
<feature type="transmembrane region" description="Helical" evidence="1">
    <location>
        <begin position="426"/>
        <end position="446"/>
    </location>
</feature>
<organism evidence="2 3">
    <name type="scientific">Agreia bicolorata</name>
    <dbReference type="NCBI Taxonomy" id="110935"/>
    <lineage>
        <taxon>Bacteria</taxon>
        <taxon>Bacillati</taxon>
        <taxon>Actinomycetota</taxon>
        <taxon>Actinomycetes</taxon>
        <taxon>Micrococcales</taxon>
        <taxon>Microbacteriaceae</taxon>
        <taxon>Agreia</taxon>
    </lineage>
</organism>
<feature type="transmembrane region" description="Helical" evidence="1">
    <location>
        <begin position="395"/>
        <end position="414"/>
    </location>
</feature>
<sequence>MTSRQAQEVARRPWFVFILSLMAFGAMSVLWATTSPIGASPDEPAHYIKAASVVRGQLIGEPGPRPQDRIVSVPETVANTLNVSCLAFKSDATGDCLPSFGSAKEMVETRTSAGLYNPTYYVLVGWPSLLDAGPSALYFMRFASAAVCSLFLAMMVTFLSRLARPALPVLAGIVVMTPTTLFLSGSVNPNAFEIVTTGAFFSALLYAATSPPSRRGDWWTAGSLALSGAMLANSRGLAPAWLGFAVVIVAVSVGFFPFVKRMSRPPMLISVGLVAVAAVFALVWTVKTNSLPAVGEYPGVGSTFGQGFTTMLSNTVDYLRMAVGVFGWLDSPAPAWVLVLYYVLLAAITAYALVFSPRSRAMAALWVALAACLFMPPLIQASTVTVSGYVWQGRYTLPLIVMLAVMAAVVASNRFSELPAKESRRLVVVVLSVTTVAQIASLLTNLKRYVVGSSPEWSAFFEGPRWIPPFFSSTGWFVVCVLVAALYLIIALVVTTRSVGLSTRPAKGLAP</sequence>
<dbReference type="AlphaFoldDB" id="A0A1T4XW06"/>
<feature type="transmembrane region" description="Helical" evidence="1">
    <location>
        <begin position="12"/>
        <end position="32"/>
    </location>
</feature>